<keyword evidence="3" id="KW-0808">Transferase</keyword>
<feature type="domain" description="N-acetyltransferase" evidence="6">
    <location>
        <begin position="86"/>
        <end position="144"/>
    </location>
</feature>
<keyword evidence="1" id="KW-0678">Repressor</keyword>
<evidence type="ECO:0000313" key="8">
    <source>
        <dbReference type="Proteomes" id="UP001304125"/>
    </source>
</evidence>
<evidence type="ECO:0000256" key="2">
    <source>
        <dbReference type="ARBA" id="ARBA00022649"/>
    </source>
</evidence>
<evidence type="ECO:0000259" key="6">
    <source>
        <dbReference type="Pfam" id="PF13508"/>
    </source>
</evidence>
<name>A0AA96F3V9_9MICO</name>
<evidence type="ECO:0000256" key="3">
    <source>
        <dbReference type="ARBA" id="ARBA00022679"/>
    </source>
</evidence>
<dbReference type="InterPro" id="IPR000182">
    <property type="entry name" value="GNAT_dom"/>
</dbReference>
<dbReference type="Gene3D" id="3.40.630.30">
    <property type="match status" value="1"/>
</dbReference>
<keyword evidence="8" id="KW-1185">Reference proteome</keyword>
<accession>A0AA96F3V9</accession>
<sequence length="172" mass="18999">MIAFVEFDKSLPRQGFDCGNESLNSWFHTQAGQQERANTARTHLGLSTFDSCIASYFSLVTYRLEVDELQRSRDFAGKKYPMSAMLLARLAVDKRYQGQRIGSLTLGHALRLLAEASKQIGFEIVVVHAIDASAAAFYQKHGFEFLTDDGSTLFLLTKTLVANLAIVQGGGN</sequence>
<dbReference type="PANTHER" id="PTHR36449:SF1">
    <property type="entry name" value="ACETYLTRANSFERASE"/>
    <property type="match status" value="1"/>
</dbReference>
<proteinExistence type="predicted"/>
<reference evidence="7 8" key="1">
    <citation type="submission" date="2023-09" db="EMBL/GenBank/DDBJ databases">
        <title>Demequina sp. a novel bacteria isolated from Capsicum annuum.</title>
        <authorList>
            <person name="Humaira Z."/>
            <person name="Lee J."/>
            <person name="Cho D."/>
        </authorList>
    </citation>
    <scope>NUCLEOTIDE SEQUENCE [LARGE SCALE GENOMIC DNA]</scope>
    <source>
        <strain evidence="7 8">OYTSA14</strain>
    </source>
</reference>
<dbReference type="RefSeq" id="WP_313496499.1">
    <property type="nucleotide sequence ID" value="NZ_CP134879.1"/>
</dbReference>
<organism evidence="7 8">
    <name type="scientific">Demequina capsici</name>
    <dbReference type="NCBI Taxonomy" id="3075620"/>
    <lineage>
        <taxon>Bacteria</taxon>
        <taxon>Bacillati</taxon>
        <taxon>Actinomycetota</taxon>
        <taxon>Actinomycetes</taxon>
        <taxon>Micrococcales</taxon>
        <taxon>Demequinaceae</taxon>
        <taxon>Demequina</taxon>
    </lineage>
</organism>
<dbReference type="EMBL" id="CP134879">
    <property type="protein sequence ID" value="WNM23526.1"/>
    <property type="molecule type" value="Genomic_DNA"/>
</dbReference>
<dbReference type="AlphaFoldDB" id="A0AA96F3V9"/>
<dbReference type="Pfam" id="PF13508">
    <property type="entry name" value="Acetyltransf_7"/>
    <property type="match status" value="1"/>
</dbReference>
<comment type="catalytic activity">
    <reaction evidence="5">
        <text>glycyl-tRNA(Gly) + acetyl-CoA = N-acetylglycyl-tRNA(Gly) + CoA + H(+)</text>
        <dbReference type="Rhea" id="RHEA:81867"/>
        <dbReference type="Rhea" id="RHEA-COMP:9683"/>
        <dbReference type="Rhea" id="RHEA-COMP:19766"/>
        <dbReference type="ChEBI" id="CHEBI:15378"/>
        <dbReference type="ChEBI" id="CHEBI:57287"/>
        <dbReference type="ChEBI" id="CHEBI:57288"/>
        <dbReference type="ChEBI" id="CHEBI:78522"/>
        <dbReference type="ChEBI" id="CHEBI:232036"/>
    </reaction>
</comment>
<protein>
    <submittedName>
        <fullName evidence="7">GNAT family N-acetyltransferase</fullName>
    </submittedName>
</protein>
<dbReference type="GO" id="GO:0016747">
    <property type="term" value="F:acyltransferase activity, transferring groups other than amino-acyl groups"/>
    <property type="evidence" value="ECO:0007669"/>
    <property type="project" value="InterPro"/>
</dbReference>
<dbReference type="Proteomes" id="UP001304125">
    <property type="component" value="Chromosome"/>
</dbReference>
<dbReference type="SUPFAM" id="SSF55729">
    <property type="entry name" value="Acyl-CoA N-acyltransferases (Nat)"/>
    <property type="match status" value="1"/>
</dbReference>
<gene>
    <name evidence="7" type="ORF">RN606_09115</name>
</gene>
<dbReference type="InterPro" id="IPR016181">
    <property type="entry name" value="Acyl_CoA_acyltransferase"/>
</dbReference>
<evidence type="ECO:0000256" key="1">
    <source>
        <dbReference type="ARBA" id="ARBA00022491"/>
    </source>
</evidence>
<evidence type="ECO:0000313" key="7">
    <source>
        <dbReference type="EMBL" id="WNM23526.1"/>
    </source>
</evidence>
<evidence type="ECO:0000256" key="5">
    <source>
        <dbReference type="ARBA" id="ARBA00049880"/>
    </source>
</evidence>
<evidence type="ECO:0000256" key="4">
    <source>
        <dbReference type="ARBA" id="ARBA00023315"/>
    </source>
</evidence>
<keyword evidence="4" id="KW-0012">Acyltransferase</keyword>
<dbReference type="PANTHER" id="PTHR36449">
    <property type="entry name" value="ACETYLTRANSFERASE-RELATED"/>
    <property type="match status" value="1"/>
</dbReference>
<keyword evidence="2" id="KW-1277">Toxin-antitoxin system</keyword>